<reference evidence="3 4" key="1">
    <citation type="journal article" date="2023" name="Mol. Ecol. Resour.">
        <title>Chromosome-level genome assembly of a triploid poplar Populus alba 'Berolinensis'.</title>
        <authorList>
            <person name="Chen S."/>
            <person name="Yu Y."/>
            <person name="Wang X."/>
            <person name="Wang S."/>
            <person name="Zhang T."/>
            <person name="Zhou Y."/>
            <person name="He R."/>
            <person name="Meng N."/>
            <person name="Wang Y."/>
            <person name="Liu W."/>
            <person name="Liu Z."/>
            <person name="Liu J."/>
            <person name="Guo Q."/>
            <person name="Huang H."/>
            <person name="Sederoff R.R."/>
            <person name="Wang G."/>
            <person name="Qu G."/>
            <person name="Chen S."/>
        </authorList>
    </citation>
    <scope>NUCLEOTIDE SEQUENCE [LARGE SCALE GENOMIC DNA]</scope>
    <source>
        <strain evidence="3">SC-2020</strain>
    </source>
</reference>
<evidence type="ECO:0000256" key="2">
    <source>
        <dbReference type="SAM" id="SignalP"/>
    </source>
</evidence>
<evidence type="ECO:0000313" key="3">
    <source>
        <dbReference type="EMBL" id="KAJ7010825.1"/>
    </source>
</evidence>
<accession>A0AAD6RM02</accession>
<keyword evidence="4" id="KW-1185">Reference proteome</keyword>
<name>A0AAD6RM02_9ROSI</name>
<gene>
    <name evidence="3" type="ORF">NC653_001323</name>
</gene>
<protein>
    <submittedName>
        <fullName evidence="3">Uncharacterized protein</fullName>
    </submittedName>
</protein>
<dbReference type="AlphaFoldDB" id="A0AAD6RM02"/>
<dbReference type="Proteomes" id="UP001164929">
    <property type="component" value="Chromosome 1"/>
</dbReference>
<keyword evidence="1" id="KW-1133">Transmembrane helix</keyword>
<organism evidence="3 4">
    <name type="scientific">Populus alba x Populus x berolinensis</name>
    <dbReference type="NCBI Taxonomy" id="444605"/>
    <lineage>
        <taxon>Eukaryota</taxon>
        <taxon>Viridiplantae</taxon>
        <taxon>Streptophyta</taxon>
        <taxon>Embryophyta</taxon>
        <taxon>Tracheophyta</taxon>
        <taxon>Spermatophyta</taxon>
        <taxon>Magnoliopsida</taxon>
        <taxon>eudicotyledons</taxon>
        <taxon>Gunneridae</taxon>
        <taxon>Pentapetalae</taxon>
        <taxon>rosids</taxon>
        <taxon>fabids</taxon>
        <taxon>Malpighiales</taxon>
        <taxon>Salicaceae</taxon>
        <taxon>Saliceae</taxon>
        <taxon>Populus</taxon>
    </lineage>
</organism>
<feature type="signal peptide" evidence="2">
    <location>
        <begin position="1"/>
        <end position="22"/>
    </location>
</feature>
<proteinExistence type="predicted"/>
<sequence length="109" mass="12030">MLLFLFLFIFSQILDLFRTGVGEERACKATNDSTAMQSSAYAKWISFSCIVPLALSNDAVMKKIDDESCSRVSYTLPGAMTDGFSAAILLALLLIQNIIFINFSAKNIF</sequence>
<comment type="caution">
    <text evidence="3">The sequence shown here is derived from an EMBL/GenBank/DDBJ whole genome shotgun (WGS) entry which is preliminary data.</text>
</comment>
<keyword evidence="1" id="KW-0472">Membrane</keyword>
<keyword evidence="2" id="KW-0732">Signal</keyword>
<evidence type="ECO:0000313" key="4">
    <source>
        <dbReference type="Proteomes" id="UP001164929"/>
    </source>
</evidence>
<dbReference type="EMBL" id="JAQIZT010000001">
    <property type="protein sequence ID" value="KAJ7010825.1"/>
    <property type="molecule type" value="Genomic_DNA"/>
</dbReference>
<keyword evidence="1" id="KW-0812">Transmembrane</keyword>
<feature type="chain" id="PRO_5042269991" evidence="2">
    <location>
        <begin position="23"/>
        <end position="109"/>
    </location>
</feature>
<evidence type="ECO:0000256" key="1">
    <source>
        <dbReference type="SAM" id="Phobius"/>
    </source>
</evidence>
<feature type="transmembrane region" description="Helical" evidence="1">
    <location>
        <begin position="83"/>
        <end position="103"/>
    </location>
</feature>